<evidence type="ECO:0000313" key="1">
    <source>
        <dbReference type="EMBL" id="GAA3598720.1"/>
    </source>
</evidence>
<sequence>MRASPRLIALREPPNRLRDSGGYQQIRVATGGVARERGSGANPFQTIADALRVPAPAPLGTLRRKRHFRYRGVRVVRRADGHLLGVLRESSVPKTEKSPAPEDPRRPLEIRIQVLATQAQALALQDVLGAAICGAELDHDGPCRMAWTTDVNTDLPKKDRKFLRKLLGPVETWENTAVNKSLGIVDESSG</sequence>
<name>A0ABP6Z796_9ACTN</name>
<reference evidence="2" key="1">
    <citation type="journal article" date="2019" name="Int. J. Syst. Evol. Microbiol.">
        <title>The Global Catalogue of Microorganisms (GCM) 10K type strain sequencing project: providing services to taxonomists for standard genome sequencing and annotation.</title>
        <authorList>
            <consortium name="The Broad Institute Genomics Platform"/>
            <consortium name="The Broad Institute Genome Sequencing Center for Infectious Disease"/>
            <person name="Wu L."/>
            <person name="Ma J."/>
        </authorList>
    </citation>
    <scope>NUCLEOTIDE SEQUENCE [LARGE SCALE GENOMIC DNA]</scope>
    <source>
        <strain evidence="2">JCM 16902</strain>
    </source>
</reference>
<comment type="caution">
    <text evidence="1">The sequence shown here is derived from an EMBL/GenBank/DDBJ whole genome shotgun (WGS) entry which is preliminary data.</text>
</comment>
<gene>
    <name evidence="1" type="ORF">GCM10022223_12630</name>
</gene>
<keyword evidence="2" id="KW-1185">Reference proteome</keyword>
<evidence type="ECO:0000313" key="2">
    <source>
        <dbReference type="Proteomes" id="UP001501074"/>
    </source>
</evidence>
<dbReference type="Proteomes" id="UP001501074">
    <property type="component" value="Unassembled WGS sequence"/>
</dbReference>
<protein>
    <submittedName>
        <fullName evidence="1">Uncharacterized protein</fullName>
    </submittedName>
</protein>
<proteinExistence type="predicted"/>
<organism evidence="1 2">
    <name type="scientific">Kineosporia mesophila</name>
    <dbReference type="NCBI Taxonomy" id="566012"/>
    <lineage>
        <taxon>Bacteria</taxon>
        <taxon>Bacillati</taxon>
        <taxon>Actinomycetota</taxon>
        <taxon>Actinomycetes</taxon>
        <taxon>Kineosporiales</taxon>
        <taxon>Kineosporiaceae</taxon>
        <taxon>Kineosporia</taxon>
    </lineage>
</organism>
<dbReference type="EMBL" id="BAAAZO010000002">
    <property type="protein sequence ID" value="GAA3598720.1"/>
    <property type="molecule type" value="Genomic_DNA"/>
</dbReference>
<accession>A0ABP6Z796</accession>